<dbReference type="Pfam" id="PF25973">
    <property type="entry name" value="BSH_CzcB"/>
    <property type="match status" value="1"/>
</dbReference>
<dbReference type="Gene3D" id="2.40.420.20">
    <property type="match status" value="1"/>
</dbReference>
<gene>
    <name evidence="6" type="primary">czcB</name>
    <name evidence="6" type="ORF">UC8_33160</name>
</gene>
<keyword evidence="1" id="KW-0813">Transport</keyword>
<dbReference type="Gene3D" id="2.40.30.170">
    <property type="match status" value="1"/>
</dbReference>
<dbReference type="KEGG" id="rul:UC8_33160"/>
<evidence type="ECO:0000313" key="7">
    <source>
        <dbReference type="Proteomes" id="UP000325286"/>
    </source>
</evidence>
<evidence type="ECO:0000313" key="6">
    <source>
        <dbReference type="EMBL" id="QEG41297.1"/>
    </source>
</evidence>
<name>A0A5B9QQC1_9BACT</name>
<feature type="region of interest" description="Disordered" evidence="2">
    <location>
        <begin position="1"/>
        <end position="43"/>
    </location>
</feature>
<evidence type="ECO:0000256" key="1">
    <source>
        <dbReference type="ARBA" id="ARBA00022448"/>
    </source>
</evidence>
<dbReference type="PANTHER" id="PTHR30097">
    <property type="entry name" value="CATION EFFLUX SYSTEM PROTEIN CUSB"/>
    <property type="match status" value="1"/>
</dbReference>
<dbReference type="GO" id="GO:0060003">
    <property type="term" value="P:copper ion export"/>
    <property type="evidence" value="ECO:0007669"/>
    <property type="project" value="TreeGrafter"/>
</dbReference>
<dbReference type="GO" id="GO:0015679">
    <property type="term" value="P:plasma membrane copper ion transport"/>
    <property type="evidence" value="ECO:0007669"/>
    <property type="project" value="TreeGrafter"/>
</dbReference>
<keyword evidence="3" id="KW-0472">Membrane</keyword>
<dbReference type="EMBL" id="CP042914">
    <property type="protein sequence ID" value="QEG41297.1"/>
    <property type="molecule type" value="Genomic_DNA"/>
</dbReference>
<accession>A0A5B9QQC1</accession>
<dbReference type="AlphaFoldDB" id="A0A5B9QQC1"/>
<reference evidence="6 7" key="1">
    <citation type="submission" date="2019-08" db="EMBL/GenBank/DDBJ databases">
        <title>Deep-cultivation of Planctomycetes and their phenomic and genomic characterization uncovers novel biology.</title>
        <authorList>
            <person name="Wiegand S."/>
            <person name="Jogler M."/>
            <person name="Boedeker C."/>
            <person name="Pinto D."/>
            <person name="Vollmers J."/>
            <person name="Rivas-Marin E."/>
            <person name="Kohn T."/>
            <person name="Peeters S.H."/>
            <person name="Heuer A."/>
            <person name="Rast P."/>
            <person name="Oberbeckmann S."/>
            <person name="Bunk B."/>
            <person name="Jeske O."/>
            <person name="Meyerdierks A."/>
            <person name="Storesund J.E."/>
            <person name="Kallscheuer N."/>
            <person name="Luecker S."/>
            <person name="Lage O.M."/>
            <person name="Pohl T."/>
            <person name="Merkel B.J."/>
            <person name="Hornburger P."/>
            <person name="Mueller R.-W."/>
            <person name="Bruemmer F."/>
            <person name="Labrenz M."/>
            <person name="Spormann A.M."/>
            <person name="Op den Camp H."/>
            <person name="Overmann J."/>
            <person name="Amann R."/>
            <person name="Jetten M.S.M."/>
            <person name="Mascher T."/>
            <person name="Medema M.H."/>
            <person name="Devos D.P."/>
            <person name="Kaster A.-K."/>
            <person name="Ovreas L."/>
            <person name="Rohde M."/>
            <person name="Galperin M.Y."/>
            <person name="Jogler C."/>
        </authorList>
    </citation>
    <scope>NUCLEOTIDE SEQUENCE [LARGE SCALE GENOMIC DNA]</scope>
    <source>
        <strain evidence="6 7">UC8</strain>
    </source>
</reference>
<protein>
    <submittedName>
        <fullName evidence="6">Cobalt-zinc-cadmium resistance protein CzcB</fullName>
    </submittedName>
</protein>
<dbReference type="RefSeq" id="WP_202908802.1">
    <property type="nucleotide sequence ID" value="NZ_CP042914.1"/>
</dbReference>
<keyword evidence="3" id="KW-1133">Transmembrane helix</keyword>
<dbReference type="InterPro" id="IPR051909">
    <property type="entry name" value="MFP_Cation_Efflux"/>
</dbReference>
<keyword evidence="3" id="KW-0812">Transmembrane</keyword>
<proteinExistence type="predicted"/>
<evidence type="ECO:0000256" key="3">
    <source>
        <dbReference type="SAM" id="Phobius"/>
    </source>
</evidence>
<dbReference type="Proteomes" id="UP000325286">
    <property type="component" value="Chromosome"/>
</dbReference>
<feature type="transmembrane region" description="Helical" evidence="3">
    <location>
        <begin position="50"/>
        <end position="72"/>
    </location>
</feature>
<dbReference type="Gene3D" id="2.40.50.100">
    <property type="match status" value="1"/>
</dbReference>
<evidence type="ECO:0000256" key="2">
    <source>
        <dbReference type="SAM" id="MobiDB-lite"/>
    </source>
</evidence>
<evidence type="ECO:0000259" key="4">
    <source>
        <dbReference type="Pfam" id="PF25954"/>
    </source>
</evidence>
<feature type="domain" description="CzcB-like barrel-sandwich hybrid" evidence="5">
    <location>
        <begin position="220"/>
        <end position="392"/>
    </location>
</feature>
<dbReference type="GO" id="GO:0030288">
    <property type="term" value="C:outer membrane-bounded periplasmic space"/>
    <property type="evidence" value="ECO:0007669"/>
    <property type="project" value="TreeGrafter"/>
</dbReference>
<dbReference type="GO" id="GO:0046914">
    <property type="term" value="F:transition metal ion binding"/>
    <property type="evidence" value="ECO:0007669"/>
    <property type="project" value="TreeGrafter"/>
</dbReference>
<dbReference type="InterPro" id="IPR058792">
    <property type="entry name" value="Beta-barrel_RND_2"/>
</dbReference>
<dbReference type="PANTHER" id="PTHR30097:SF4">
    <property type="entry name" value="SLR6042 PROTEIN"/>
    <property type="match status" value="1"/>
</dbReference>
<organism evidence="6 7">
    <name type="scientific">Roseimaritima ulvae</name>
    <dbReference type="NCBI Taxonomy" id="980254"/>
    <lineage>
        <taxon>Bacteria</taxon>
        <taxon>Pseudomonadati</taxon>
        <taxon>Planctomycetota</taxon>
        <taxon>Planctomycetia</taxon>
        <taxon>Pirellulales</taxon>
        <taxon>Pirellulaceae</taxon>
        <taxon>Roseimaritima</taxon>
    </lineage>
</organism>
<dbReference type="SUPFAM" id="SSF111369">
    <property type="entry name" value="HlyD-like secretion proteins"/>
    <property type="match status" value="1"/>
</dbReference>
<dbReference type="Pfam" id="PF25954">
    <property type="entry name" value="Beta-barrel_RND_2"/>
    <property type="match status" value="1"/>
</dbReference>
<keyword evidence="7" id="KW-1185">Reference proteome</keyword>
<feature type="domain" description="CusB-like beta-barrel" evidence="4">
    <location>
        <begin position="396"/>
        <end position="463"/>
    </location>
</feature>
<evidence type="ECO:0000259" key="5">
    <source>
        <dbReference type="Pfam" id="PF25973"/>
    </source>
</evidence>
<sequence length="563" mass="61112">MNHPLADPPRKSPRQQPVGLPADEHNVPSIETEINQGPKSKPRGPIRRHISLVLGSIGPTLVLVGFAAVFWFGHHNDWRIPKFAELIGDGEPIVDDWCEEHAVPESICVECDPTLMAKGPDYGWCSVHGVHNCTLDHPDVAQLKETPKVPAEDLERAARALMIAPRKENNSACEVYQSRIQFASIESVQQAGVDVELAERAPVTESIAGNGEIIYDPTRQASMASRVPGSVWKVTKNVGDPVEVGEVLAVIDAAEVGEIKTTLLRALAEQKLQQQNVSRLNSARAAIAGSRLLDAEAALAKAQADVLAAEQSLRNLGLPADVGELQGLSEQQVLDRLRLLGIPDELRAQLNSRTVTSNLLPIRSPIQGVVVQRSVAAGEVVDPTRILFQVADVRQMWLTLNIPLENTEQLMIGQPVEFRADGSREVVTGTLDWISTSADNTTRMLQVRAVLDNSDGLLRNETFGMGQVILRREPDAVVIPTGSSHWEGCCQVVFVRDKNYFASPDSYKVFHVRSVRLGAVNGNVTEIISGVLPGEVIATDGSDVLRAQLLKNKLGAGCDCVAE</sequence>
<dbReference type="InterPro" id="IPR058647">
    <property type="entry name" value="BSH_CzcB-like"/>
</dbReference>